<reference evidence="2 5" key="3">
    <citation type="journal article" date="2022" name="G3 (Bethesda)">
        <title>Whole-genome sequence and methylome profiling of the almond [Prunus dulcis (Mill.) D.A. Webb] cultivar 'Nonpareil'.</title>
        <authorList>
            <person name="D'Amico-Willman K.M."/>
            <person name="Ouma W.Z."/>
            <person name="Meulia T."/>
            <person name="Sideli G.M."/>
            <person name="Gradziel T.M."/>
            <person name="Fresnedo-Ramirez J."/>
        </authorList>
    </citation>
    <scope>NUCLEOTIDE SEQUENCE [LARGE SCALE GENOMIC DNA]</scope>
    <source>
        <strain evidence="2">Clone GOH B32 T37-40</strain>
    </source>
</reference>
<gene>
    <name evidence="3" type="ORF">ALMOND_2B005120</name>
    <name evidence="2" type="ORF">L3X38_000459</name>
</gene>
<protein>
    <submittedName>
        <fullName evidence="3">Uncharacterized protein</fullName>
    </submittedName>
</protein>
<dbReference type="EMBL" id="JAJFAZ020000001">
    <property type="protein sequence ID" value="KAI5347572.1"/>
    <property type="molecule type" value="Genomic_DNA"/>
</dbReference>
<evidence type="ECO:0000313" key="4">
    <source>
        <dbReference type="Proteomes" id="UP000327085"/>
    </source>
</evidence>
<dbReference type="Gramene" id="VVA26163">
    <property type="protein sequence ID" value="VVA26163"/>
    <property type="gene ID" value="Prudul26B005120"/>
</dbReference>
<evidence type="ECO:0000313" key="5">
    <source>
        <dbReference type="Proteomes" id="UP001054821"/>
    </source>
</evidence>
<organism evidence="3 4">
    <name type="scientific">Prunus dulcis</name>
    <name type="common">Almond</name>
    <name type="synonym">Amygdalus dulcis</name>
    <dbReference type="NCBI Taxonomy" id="3755"/>
    <lineage>
        <taxon>Eukaryota</taxon>
        <taxon>Viridiplantae</taxon>
        <taxon>Streptophyta</taxon>
        <taxon>Embryophyta</taxon>
        <taxon>Tracheophyta</taxon>
        <taxon>Spermatophyta</taxon>
        <taxon>Magnoliopsida</taxon>
        <taxon>eudicotyledons</taxon>
        <taxon>Gunneridae</taxon>
        <taxon>Pentapetalae</taxon>
        <taxon>rosids</taxon>
        <taxon>fabids</taxon>
        <taxon>Rosales</taxon>
        <taxon>Rosaceae</taxon>
        <taxon>Amygdaloideae</taxon>
        <taxon>Amygdaleae</taxon>
        <taxon>Prunus</taxon>
    </lineage>
</organism>
<evidence type="ECO:0000313" key="2">
    <source>
        <dbReference type="EMBL" id="KAI5347572.1"/>
    </source>
</evidence>
<proteinExistence type="predicted"/>
<dbReference type="Proteomes" id="UP001054821">
    <property type="component" value="Chromosome 1"/>
</dbReference>
<accession>A0A5E4FDF4</accession>
<dbReference type="AlphaFoldDB" id="A0A5E4FDF4"/>
<dbReference type="InParanoid" id="A0A5E4FDF4"/>
<dbReference type="Proteomes" id="UP000327085">
    <property type="component" value="Chromosome 1"/>
</dbReference>
<dbReference type="EMBL" id="CABIKO010000103">
    <property type="protein sequence ID" value="VVA26163.1"/>
    <property type="molecule type" value="Genomic_DNA"/>
</dbReference>
<feature type="region of interest" description="Disordered" evidence="1">
    <location>
        <begin position="51"/>
        <end position="82"/>
    </location>
</feature>
<sequence>MFAQKTCPSVAHEDDDLRNAFWNQLYPGEMESKIQMFCLLSIGGGISTVQEQRQMMQDRENNRREGKNKDKREGLEELRIEN</sequence>
<reference evidence="3" key="1">
    <citation type="submission" date="2019-07" db="EMBL/GenBank/DDBJ databases">
        <authorList>
            <person name="Alioto T."/>
            <person name="Alioto T."/>
            <person name="Gomez Garrido J."/>
        </authorList>
    </citation>
    <scope>NUCLEOTIDE SEQUENCE</scope>
</reference>
<name>A0A5E4FDF4_PRUDU</name>
<evidence type="ECO:0000256" key="1">
    <source>
        <dbReference type="SAM" id="MobiDB-lite"/>
    </source>
</evidence>
<feature type="compositionally biased region" description="Basic and acidic residues" evidence="1">
    <location>
        <begin position="56"/>
        <end position="82"/>
    </location>
</feature>
<evidence type="ECO:0000313" key="3">
    <source>
        <dbReference type="EMBL" id="VVA26163.1"/>
    </source>
</evidence>
<keyword evidence="5" id="KW-1185">Reference proteome</keyword>
<reference evidence="4" key="2">
    <citation type="journal article" date="2020" name="Plant J.">
        <title>Transposons played a major role in the diversification between the closely related almond and peach genomes: results from the almond genome sequence.</title>
        <authorList>
            <person name="Alioto T."/>
            <person name="Alexiou K.G."/>
            <person name="Bardil A."/>
            <person name="Barteri F."/>
            <person name="Castanera R."/>
            <person name="Cruz F."/>
            <person name="Dhingra A."/>
            <person name="Duval H."/>
            <person name="Fernandez I Marti A."/>
            <person name="Frias L."/>
            <person name="Galan B."/>
            <person name="Garcia J.L."/>
            <person name="Howad W."/>
            <person name="Gomez-Garrido J."/>
            <person name="Gut M."/>
            <person name="Julca I."/>
            <person name="Morata J."/>
            <person name="Puigdomenech P."/>
            <person name="Ribeca P."/>
            <person name="Rubio Cabetas M.J."/>
            <person name="Vlasova A."/>
            <person name="Wirthensohn M."/>
            <person name="Garcia-Mas J."/>
            <person name="Gabaldon T."/>
            <person name="Casacuberta J.M."/>
            <person name="Arus P."/>
        </authorList>
    </citation>
    <scope>NUCLEOTIDE SEQUENCE [LARGE SCALE GENOMIC DNA]</scope>
    <source>
        <strain evidence="4">cv. Texas</strain>
    </source>
</reference>